<evidence type="ECO:0000313" key="2">
    <source>
        <dbReference type="Proteomes" id="UP001178508"/>
    </source>
</evidence>
<protein>
    <submittedName>
        <fullName evidence="1">Uncharacterized protein</fullName>
    </submittedName>
</protein>
<evidence type="ECO:0000313" key="1">
    <source>
        <dbReference type="EMBL" id="CAJ1072908.1"/>
    </source>
</evidence>
<gene>
    <name evidence="1" type="ORF">XNOV1_A015671</name>
</gene>
<dbReference type="AlphaFoldDB" id="A0AAV1GKC8"/>
<sequence>MKYNQLHMGIEINSRNDTLGVQTQSCSQRRVQGRLICGVFNTSKLGPLSCRQLSDHSVFTLASFPALTVTHISNPVTSLSTFPLKSGMEQRAASPNVRTAGLSASTFVL</sequence>
<organism evidence="1 2">
    <name type="scientific">Xyrichtys novacula</name>
    <name type="common">Pearly razorfish</name>
    <name type="synonym">Hemipteronotus novacula</name>
    <dbReference type="NCBI Taxonomy" id="13765"/>
    <lineage>
        <taxon>Eukaryota</taxon>
        <taxon>Metazoa</taxon>
        <taxon>Chordata</taxon>
        <taxon>Craniata</taxon>
        <taxon>Vertebrata</taxon>
        <taxon>Euteleostomi</taxon>
        <taxon>Actinopterygii</taxon>
        <taxon>Neopterygii</taxon>
        <taxon>Teleostei</taxon>
        <taxon>Neoteleostei</taxon>
        <taxon>Acanthomorphata</taxon>
        <taxon>Eupercaria</taxon>
        <taxon>Labriformes</taxon>
        <taxon>Labridae</taxon>
        <taxon>Xyrichtys</taxon>
    </lineage>
</organism>
<reference evidence="1" key="1">
    <citation type="submission" date="2023-08" db="EMBL/GenBank/DDBJ databases">
        <authorList>
            <person name="Alioto T."/>
            <person name="Alioto T."/>
            <person name="Gomez Garrido J."/>
        </authorList>
    </citation>
    <scope>NUCLEOTIDE SEQUENCE</scope>
</reference>
<keyword evidence="2" id="KW-1185">Reference proteome</keyword>
<accession>A0AAV1GKC8</accession>
<name>A0AAV1GKC8_XYRNO</name>
<dbReference type="Proteomes" id="UP001178508">
    <property type="component" value="Chromosome 14"/>
</dbReference>
<dbReference type="EMBL" id="OY660877">
    <property type="protein sequence ID" value="CAJ1072908.1"/>
    <property type="molecule type" value="Genomic_DNA"/>
</dbReference>
<proteinExistence type="predicted"/>